<evidence type="ECO:0000256" key="2">
    <source>
        <dbReference type="ARBA" id="ARBA00022526"/>
    </source>
</evidence>
<comment type="similarity">
    <text evidence="1">Belongs to the cycloisomerase 2 family.</text>
</comment>
<gene>
    <name evidence="3" type="ORF">OCK74_20475</name>
</gene>
<dbReference type="GO" id="GO:0017057">
    <property type="term" value="F:6-phosphogluconolactonase activity"/>
    <property type="evidence" value="ECO:0007669"/>
    <property type="project" value="TreeGrafter"/>
</dbReference>
<dbReference type="InterPro" id="IPR050282">
    <property type="entry name" value="Cycloisomerase_2"/>
</dbReference>
<dbReference type="InterPro" id="IPR011045">
    <property type="entry name" value="N2O_reductase_N"/>
</dbReference>
<reference evidence="3" key="1">
    <citation type="submission" date="2022-09" db="EMBL/GenBank/DDBJ databases">
        <authorList>
            <person name="Yuan C."/>
            <person name="Ke Z."/>
        </authorList>
    </citation>
    <scope>NUCLEOTIDE SEQUENCE</scope>
    <source>
        <strain evidence="3">LB-8</strain>
    </source>
</reference>
<comment type="caution">
    <text evidence="3">The sequence shown here is derived from an EMBL/GenBank/DDBJ whole genome shotgun (WGS) entry which is preliminary data.</text>
</comment>
<protein>
    <submittedName>
        <fullName evidence="3">Lactonase family protein</fullName>
    </submittedName>
</protein>
<dbReference type="GO" id="GO:0006006">
    <property type="term" value="P:glucose metabolic process"/>
    <property type="evidence" value="ECO:0007669"/>
    <property type="project" value="UniProtKB-KW"/>
</dbReference>
<dbReference type="InterPro" id="IPR015943">
    <property type="entry name" value="WD40/YVTN_repeat-like_dom_sf"/>
</dbReference>
<evidence type="ECO:0000313" key="4">
    <source>
        <dbReference type="Proteomes" id="UP001155483"/>
    </source>
</evidence>
<dbReference type="InterPro" id="IPR019405">
    <property type="entry name" value="Lactonase_7-beta_prop"/>
</dbReference>
<dbReference type="AlphaFoldDB" id="A0A9X2XXR7"/>
<accession>A0A9X2XXR7</accession>
<dbReference type="Pfam" id="PF10282">
    <property type="entry name" value="Lactonase"/>
    <property type="match status" value="1"/>
</dbReference>
<evidence type="ECO:0000313" key="3">
    <source>
        <dbReference type="EMBL" id="MCU7551509.1"/>
    </source>
</evidence>
<sequence>MEQIFYVGSYSKKGGYFPRISGEGLTKCALNVKTGELKKKESYQEVPNATYLTKYGSEILLVASDEYYNPGNVLSVALQKDTLVPLSSQSTHGAATCHLSVNDVVDMVFVVSYLDSRLSVHDMKEGKLSPAKYVYQYQGHGPNKERQEQSHAHCAQVSSDGKWLYVCDLGSDKIWIHDIENLTGEFTDVIGITVPSGYGPRHLVFGEKFTHVYVICELNAHVLTYNRNEETGMLTLIDDQATLPENYDGIPSAAAIRMHPSKNTLYISNRIHNSIAVFSINRFTGTLTFETRIDTEGNEPRDFDFDPSGEWLVCANQDSDTIVSIKLDANTGLPTSGVKSVLECGTPVCVLF</sequence>
<keyword evidence="2" id="KW-0119">Carbohydrate metabolism</keyword>
<keyword evidence="2" id="KW-0313">Glucose metabolism</keyword>
<dbReference type="PANTHER" id="PTHR30344">
    <property type="entry name" value="6-PHOSPHOGLUCONOLACTONASE-RELATED"/>
    <property type="match status" value="1"/>
</dbReference>
<evidence type="ECO:0000256" key="1">
    <source>
        <dbReference type="ARBA" id="ARBA00005564"/>
    </source>
</evidence>
<dbReference type="SUPFAM" id="SSF50974">
    <property type="entry name" value="Nitrous oxide reductase, N-terminal domain"/>
    <property type="match status" value="1"/>
</dbReference>
<organism evidence="3 4">
    <name type="scientific">Paraflavisolibacter caeni</name>
    <dbReference type="NCBI Taxonomy" id="2982496"/>
    <lineage>
        <taxon>Bacteria</taxon>
        <taxon>Pseudomonadati</taxon>
        <taxon>Bacteroidota</taxon>
        <taxon>Chitinophagia</taxon>
        <taxon>Chitinophagales</taxon>
        <taxon>Chitinophagaceae</taxon>
        <taxon>Paraflavisolibacter</taxon>
    </lineage>
</organism>
<keyword evidence="4" id="KW-1185">Reference proteome</keyword>
<dbReference type="EMBL" id="JAOTIF010000021">
    <property type="protein sequence ID" value="MCU7551509.1"/>
    <property type="molecule type" value="Genomic_DNA"/>
</dbReference>
<reference evidence="3" key="2">
    <citation type="submission" date="2023-04" db="EMBL/GenBank/DDBJ databases">
        <title>Paracnuella aquatica gen. nov., sp. nov., a member of the family Chitinophagaceae isolated from a hot spring.</title>
        <authorList>
            <person name="Wang C."/>
        </authorList>
    </citation>
    <scope>NUCLEOTIDE SEQUENCE</scope>
    <source>
        <strain evidence="3">LB-8</strain>
    </source>
</reference>
<dbReference type="RefSeq" id="WP_279298948.1">
    <property type="nucleotide sequence ID" value="NZ_JAOTIF010000021.1"/>
</dbReference>
<dbReference type="Proteomes" id="UP001155483">
    <property type="component" value="Unassembled WGS sequence"/>
</dbReference>
<dbReference type="Gene3D" id="2.130.10.10">
    <property type="entry name" value="YVTN repeat-like/Quinoprotein amine dehydrogenase"/>
    <property type="match status" value="1"/>
</dbReference>
<proteinExistence type="inferred from homology"/>
<dbReference type="PANTHER" id="PTHR30344:SF1">
    <property type="entry name" value="6-PHOSPHOGLUCONOLACTONASE"/>
    <property type="match status" value="1"/>
</dbReference>
<name>A0A9X2XXR7_9BACT</name>